<proteinExistence type="predicted"/>
<dbReference type="InterPro" id="IPR052579">
    <property type="entry name" value="Zinc_finger_SWIM"/>
</dbReference>
<organism evidence="2 3">
    <name type="scientific">Tolypocladium ophioglossoides (strain CBS 100239)</name>
    <name type="common">Snaketongue truffleclub</name>
    <name type="synonym">Elaphocordyceps ophioglossoides</name>
    <dbReference type="NCBI Taxonomy" id="1163406"/>
    <lineage>
        <taxon>Eukaryota</taxon>
        <taxon>Fungi</taxon>
        <taxon>Dikarya</taxon>
        <taxon>Ascomycota</taxon>
        <taxon>Pezizomycotina</taxon>
        <taxon>Sordariomycetes</taxon>
        <taxon>Hypocreomycetidae</taxon>
        <taxon>Hypocreales</taxon>
        <taxon>Ophiocordycipitaceae</taxon>
        <taxon>Tolypocladium</taxon>
    </lineage>
</organism>
<gene>
    <name evidence="2" type="ORF">TOPH_03391</name>
</gene>
<comment type="caution">
    <text evidence="2">The sequence shown here is derived from an EMBL/GenBank/DDBJ whole genome shotgun (WGS) entry which is preliminary data.</text>
</comment>
<reference evidence="2 3" key="1">
    <citation type="journal article" date="2015" name="BMC Genomics">
        <title>The genome of the truffle-parasite Tolypocladium ophioglossoides and the evolution of antifungal peptaibiotics.</title>
        <authorList>
            <person name="Quandt C.A."/>
            <person name="Bushley K.E."/>
            <person name="Spatafora J.W."/>
        </authorList>
    </citation>
    <scope>NUCLEOTIDE SEQUENCE [LARGE SCALE GENOMIC DNA]</scope>
    <source>
        <strain evidence="2 3">CBS 100239</strain>
    </source>
</reference>
<feature type="compositionally biased region" description="Low complexity" evidence="1">
    <location>
        <begin position="17"/>
        <end position="36"/>
    </location>
</feature>
<dbReference type="EMBL" id="LFRF01000007">
    <property type="protein sequence ID" value="KND92039.1"/>
    <property type="molecule type" value="Genomic_DNA"/>
</dbReference>
<evidence type="ECO:0000313" key="3">
    <source>
        <dbReference type="Proteomes" id="UP000036947"/>
    </source>
</evidence>
<evidence type="ECO:0008006" key="4">
    <source>
        <dbReference type="Google" id="ProtNLM"/>
    </source>
</evidence>
<feature type="region of interest" description="Disordered" evidence="1">
    <location>
        <begin position="1"/>
        <end position="48"/>
    </location>
</feature>
<dbReference type="AlphaFoldDB" id="A0A0L0NDH9"/>
<name>A0A0L0NDH9_TOLOC</name>
<evidence type="ECO:0000313" key="2">
    <source>
        <dbReference type="EMBL" id="KND92039.1"/>
    </source>
</evidence>
<sequence>MDPNSLLGLEEPPDPPAAAVSPPAASPAAASPAAASNDDEEVGVPIPPLPASAEFDTYEALFLFLRDWHLQNGASIVKASTSSRREINGITQPTWIRFNCDRGPKRQSQSAGLRKASTQKLDCPKWTYKVVGDHHNHGQSLDPSAHSLFRRRIPAQQAKERELAGEHGIRAREIANLVRQTDPDHAFFRKKDIYNDRQAIKKERLDGLTATQAFVKVLENGGIKVSTSCDEEGQLEAVFWTYPWCCKIWKKFP</sequence>
<dbReference type="PANTHER" id="PTHR31569:SF4">
    <property type="entry name" value="SWIM-TYPE DOMAIN-CONTAINING PROTEIN"/>
    <property type="match status" value="1"/>
</dbReference>
<dbReference type="PANTHER" id="PTHR31569">
    <property type="entry name" value="SWIM-TYPE DOMAIN-CONTAINING PROTEIN"/>
    <property type="match status" value="1"/>
</dbReference>
<keyword evidence="3" id="KW-1185">Reference proteome</keyword>
<protein>
    <recommendedName>
        <fullName evidence="4">FAR1 domain-containing protein</fullName>
    </recommendedName>
</protein>
<dbReference type="OrthoDB" id="4903265at2759"/>
<evidence type="ECO:0000256" key="1">
    <source>
        <dbReference type="SAM" id="MobiDB-lite"/>
    </source>
</evidence>
<accession>A0A0L0NDH9</accession>
<dbReference type="STRING" id="1163406.A0A0L0NDH9"/>
<dbReference type="Proteomes" id="UP000036947">
    <property type="component" value="Unassembled WGS sequence"/>
</dbReference>